<dbReference type="PROSITE" id="PS51186">
    <property type="entry name" value="GNAT"/>
    <property type="match status" value="1"/>
</dbReference>
<dbReference type="GO" id="GO:0120518">
    <property type="term" value="F:protein N-terminal-methionine acetyltransferase activity"/>
    <property type="evidence" value="ECO:0007669"/>
    <property type="project" value="UniProtKB-EC"/>
</dbReference>
<evidence type="ECO:0000256" key="8">
    <source>
        <dbReference type="ARBA" id="ARBA00026144"/>
    </source>
</evidence>
<organism evidence="12 13">
    <name type="scientific">Glossina brevipalpis</name>
    <dbReference type="NCBI Taxonomy" id="37001"/>
    <lineage>
        <taxon>Eukaryota</taxon>
        <taxon>Metazoa</taxon>
        <taxon>Ecdysozoa</taxon>
        <taxon>Arthropoda</taxon>
        <taxon>Hexapoda</taxon>
        <taxon>Insecta</taxon>
        <taxon>Pterygota</taxon>
        <taxon>Neoptera</taxon>
        <taxon>Endopterygota</taxon>
        <taxon>Diptera</taxon>
        <taxon>Brachycera</taxon>
        <taxon>Muscomorpha</taxon>
        <taxon>Hippoboscoidea</taxon>
        <taxon>Glossinidae</taxon>
        <taxon>Glossina</taxon>
    </lineage>
</organism>
<dbReference type="STRING" id="37001.A0A1A9WBR8"/>
<dbReference type="PANTHER" id="PTHR14744:SF15">
    <property type="entry name" value="N-ALPHA-ACETYLTRANSFERASE 60"/>
    <property type="match status" value="1"/>
</dbReference>
<dbReference type="Proteomes" id="UP000091820">
    <property type="component" value="Unassembled WGS sequence"/>
</dbReference>
<dbReference type="Pfam" id="PF00583">
    <property type="entry name" value="Acetyltransf_1"/>
    <property type="match status" value="1"/>
</dbReference>
<dbReference type="CDD" id="cd04301">
    <property type="entry name" value="NAT_SF"/>
    <property type="match status" value="1"/>
</dbReference>
<dbReference type="FunFam" id="3.40.630.30:FF:000092">
    <property type="entry name" value="N-alpha-acetyltransferase 60 isoform X1"/>
    <property type="match status" value="1"/>
</dbReference>
<name>A0A1A9WBR8_9MUSC</name>
<evidence type="ECO:0000256" key="10">
    <source>
        <dbReference type="ARBA" id="ARBA00048848"/>
    </source>
</evidence>
<sequence>MAAFNEFTSMKDMAQFSFYNNKQHGNSEIETNDISRNSNDHVPLCSINDVQLRFLVPDDLSEVRTLCQDWFPIDYPLSWYEDITSSSRFFSLAAVYNLAIIGLIVAEIKPYRSLNKEDRGILPDGLGKTADIGYILSLGVHRKHRRNGIGSLLLDSLINHLTTAERQSVKAIFLHVLTTNEPAILFYEKRRFTLHSFLPYYYHIRGKGQRDGFTYCTDHLRHYASKLCWIGEIFKWLVMRVRQAIRWICHKTVSRFNFAP</sequence>
<dbReference type="VEuPathDB" id="VectorBase:GBRI013730"/>
<evidence type="ECO:0000256" key="9">
    <source>
        <dbReference type="ARBA" id="ARBA00048017"/>
    </source>
</evidence>
<dbReference type="SUPFAM" id="SSF55729">
    <property type="entry name" value="Acyl-CoA N-acyltransferases (Nat)"/>
    <property type="match status" value="1"/>
</dbReference>
<dbReference type="GO" id="GO:0004402">
    <property type="term" value="F:histone acetyltransferase activity"/>
    <property type="evidence" value="ECO:0007669"/>
    <property type="project" value="TreeGrafter"/>
</dbReference>
<evidence type="ECO:0000256" key="6">
    <source>
        <dbReference type="ARBA" id="ARBA00025774"/>
    </source>
</evidence>
<dbReference type="Gene3D" id="3.40.630.30">
    <property type="match status" value="1"/>
</dbReference>
<comment type="catalytic activity">
    <reaction evidence="9">
        <text>L-lysyl-[protein] + acetyl-CoA = N(6)-acetyl-L-lysyl-[protein] + CoA + H(+)</text>
        <dbReference type="Rhea" id="RHEA:45948"/>
        <dbReference type="Rhea" id="RHEA-COMP:9752"/>
        <dbReference type="Rhea" id="RHEA-COMP:10731"/>
        <dbReference type="ChEBI" id="CHEBI:15378"/>
        <dbReference type="ChEBI" id="CHEBI:29969"/>
        <dbReference type="ChEBI" id="CHEBI:57287"/>
        <dbReference type="ChEBI" id="CHEBI:57288"/>
        <dbReference type="ChEBI" id="CHEBI:61930"/>
        <dbReference type="EC" id="2.3.1.48"/>
    </reaction>
</comment>
<dbReference type="EC" id="2.3.1.259" evidence="7"/>
<evidence type="ECO:0000256" key="4">
    <source>
        <dbReference type="ARBA" id="ARBA00022853"/>
    </source>
</evidence>
<evidence type="ECO:0000313" key="13">
    <source>
        <dbReference type="Proteomes" id="UP000091820"/>
    </source>
</evidence>
<proteinExistence type="inferred from homology"/>
<dbReference type="InterPro" id="IPR000182">
    <property type="entry name" value="GNAT_dom"/>
</dbReference>
<keyword evidence="4" id="KW-0156">Chromatin regulator</keyword>
<keyword evidence="13" id="KW-1185">Reference proteome</keyword>
<evidence type="ECO:0000256" key="1">
    <source>
        <dbReference type="ARBA" id="ARBA00013184"/>
    </source>
</evidence>
<dbReference type="PANTHER" id="PTHR14744">
    <property type="entry name" value="N-ALPHA-ACETYLTRANSFERASE 60"/>
    <property type="match status" value="1"/>
</dbReference>
<protein>
    <recommendedName>
        <fullName evidence="8">N-alpha-acetyltransferase 60</fullName>
        <ecNumber evidence="7">2.3.1.259</ecNumber>
        <ecNumber evidence="1">2.3.1.48</ecNumber>
    </recommendedName>
</protein>
<dbReference type="InterPro" id="IPR016181">
    <property type="entry name" value="Acyl_CoA_acyltransferase"/>
</dbReference>
<evidence type="ECO:0000256" key="3">
    <source>
        <dbReference type="ARBA" id="ARBA00022829"/>
    </source>
</evidence>
<evidence type="ECO:0000259" key="11">
    <source>
        <dbReference type="PROSITE" id="PS51186"/>
    </source>
</evidence>
<dbReference type="GO" id="GO:0007059">
    <property type="term" value="P:chromosome segregation"/>
    <property type="evidence" value="ECO:0007669"/>
    <property type="project" value="UniProtKB-KW"/>
</dbReference>
<evidence type="ECO:0000313" key="12">
    <source>
        <dbReference type="EnsemblMetazoa" id="GBRI013730-PA"/>
    </source>
</evidence>
<keyword evidence="2" id="KW-0808">Transferase</keyword>
<keyword evidence="3" id="KW-0159">Chromosome partition</keyword>
<evidence type="ECO:0000256" key="7">
    <source>
        <dbReference type="ARBA" id="ARBA00026111"/>
    </source>
</evidence>
<reference evidence="13" key="1">
    <citation type="submission" date="2014-03" db="EMBL/GenBank/DDBJ databases">
        <authorList>
            <person name="Aksoy S."/>
            <person name="Warren W."/>
            <person name="Wilson R.K."/>
        </authorList>
    </citation>
    <scope>NUCLEOTIDE SEQUENCE [LARGE SCALE GENOMIC DNA]</scope>
    <source>
        <strain evidence="13">IAEA</strain>
    </source>
</reference>
<dbReference type="EC" id="2.3.1.48" evidence="1"/>
<keyword evidence="5" id="KW-0012">Acyltransferase</keyword>
<accession>A0A1A9WBR8</accession>
<evidence type="ECO:0000256" key="5">
    <source>
        <dbReference type="ARBA" id="ARBA00023315"/>
    </source>
</evidence>
<feature type="domain" description="N-acetyltransferase" evidence="11">
    <location>
        <begin position="50"/>
        <end position="244"/>
    </location>
</feature>
<comment type="catalytic activity">
    <reaction evidence="10">
        <text>N-terminal L-methionyl-[transmembrane protein] + acetyl-CoA = N-terminal N(alpha)-acetyl-L-methionyl-[transmembrane protein] + CoA + H(+)</text>
        <dbReference type="Rhea" id="RHEA:50604"/>
        <dbReference type="Rhea" id="RHEA-COMP:12745"/>
        <dbReference type="Rhea" id="RHEA-COMP:12746"/>
        <dbReference type="ChEBI" id="CHEBI:15378"/>
        <dbReference type="ChEBI" id="CHEBI:57287"/>
        <dbReference type="ChEBI" id="CHEBI:57288"/>
        <dbReference type="ChEBI" id="CHEBI:64731"/>
        <dbReference type="ChEBI" id="CHEBI:133414"/>
        <dbReference type="EC" id="2.3.1.259"/>
    </reaction>
</comment>
<dbReference type="GO" id="GO:0000139">
    <property type="term" value="C:Golgi membrane"/>
    <property type="evidence" value="ECO:0007669"/>
    <property type="project" value="TreeGrafter"/>
</dbReference>
<dbReference type="AlphaFoldDB" id="A0A1A9WBR8"/>
<reference evidence="12" key="2">
    <citation type="submission" date="2020-05" db="UniProtKB">
        <authorList>
            <consortium name="EnsemblMetazoa"/>
        </authorList>
    </citation>
    <scope>IDENTIFICATION</scope>
    <source>
        <strain evidence="12">IAEA</strain>
    </source>
</reference>
<dbReference type="EnsemblMetazoa" id="GBRI013730-RA">
    <property type="protein sequence ID" value="GBRI013730-PA"/>
    <property type="gene ID" value="GBRI013730"/>
</dbReference>
<comment type="similarity">
    <text evidence="6">Belongs to the acetyltransferase family. NAA60 subfamily.</text>
</comment>
<dbReference type="InterPro" id="IPR045141">
    <property type="entry name" value="NAA60-like"/>
</dbReference>
<evidence type="ECO:0000256" key="2">
    <source>
        <dbReference type="ARBA" id="ARBA00022679"/>
    </source>
</evidence>